<evidence type="ECO:0000313" key="3">
    <source>
        <dbReference type="Proteomes" id="UP000663873"/>
    </source>
</evidence>
<keyword evidence="3" id="KW-1185">Reference proteome</keyword>
<evidence type="ECO:0000313" key="2">
    <source>
        <dbReference type="EMBL" id="CAF4710858.1"/>
    </source>
</evidence>
<accession>A0A821J1K4</accession>
<gene>
    <name evidence="2" type="ORF">UJA718_LOCUS36731</name>
</gene>
<dbReference type="AlphaFoldDB" id="A0A821J1K4"/>
<name>A0A821J1K4_9BILA</name>
<dbReference type="EMBL" id="CAJOBP010035711">
    <property type="protein sequence ID" value="CAF4710858.1"/>
    <property type="molecule type" value="Genomic_DNA"/>
</dbReference>
<feature type="compositionally biased region" description="Polar residues" evidence="1">
    <location>
        <begin position="49"/>
        <end position="61"/>
    </location>
</feature>
<feature type="region of interest" description="Disordered" evidence="1">
    <location>
        <begin position="33"/>
        <end position="61"/>
    </location>
</feature>
<dbReference type="Proteomes" id="UP000663873">
    <property type="component" value="Unassembled WGS sequence"/>
</dbReference>
<evidence type="ECO:0000256" key="1">
    <source>
        <dbReference type="SAM" id="MobiDB-lite"/>
    </source>
</evidence>
<reference evidence="2" key="1">
    <citation type="submission" date="2021-02" db="EMBL/GenBank/DDBJ databases">
        <authorList>
            <person name="Nowell W R."/>
        </authorList>
    </citation>
    <scope>NUCLEOTIDE SEQUENCE</scope>
</reference>
<proteinExistence type="predicted"/>
<comment type="caution">
    <text evidence="2">The sequence shown here is derived from an EMBL/GenBank/DDBJ whole genome shotgun (WGS) entry which is preliminary data.</text>
</comment>
<feature type="non-terminal residue" evidence="2">
    <location>
        <position position="1"/>
    </location>
</feature>
<protein>
    <submittedName>
        <fullName evidence="2">Uncharacterized protein</fullName>
    </submittedName>
</protein>
<organism evidence="2 3">
    <name type="scientific">Rotaria socialis</name>
    <dbReference type="NCBI Taxonomy" id="392032"/>
    <lineage>
        <taxon>Eukaryota</taxon>
        <taxon>Metazoa</taxon>
        <taxon>Spiralia</taxon>
        <taxon>Gnathifera</taxon>
        <taxon>Rotifera</taxon>
        <taxon>Eurotatoria</taxon>
        <taxon>Bdelloidea</taxon>
        <taxon>Philodinida</taxon>
        <taxon>Philodinidae</taxon>
        <taxon>Rotaria</taxon>
    </lineage>
</organism>
<sequence length="117" mass="13385">EVDIRKMLNHRVTTNNLTVDQTTLDSLIDELLHHKRQNSEDSGVGEGRNSMSRTPDALSSTDYVDDSLFLNQADYASIPVDMELPVQDHRPMVVLDDSQLKIKSMKHSHQWLYHANI</sequence>